<evidence type="ECO:0000313" key="3">
    <source>
        <dbReference type="Proteomes" id="UP000753256"/>
    </source>
</evidence>
<name>A0A921IUH5_9ACTN</name>
<organism evidence="2 3">
    <name type="scientific">Enorma phocaeensis</name>
    <dbReference type="NCBI Taxonomy" id="1871019"/>
    <lineage>
        <taxon>Bacteria</taxon>
        <taxon>Bacillati</taxon>
        <taxon>Actinomycetota</taxon>
        <taxon>Coriobacteriia</taxon>
        <taxon>Coriobacteriales</taxon>
        <taxon>Coriobacteriaceae</taxon>
        <taxon>Enorma</taxon>
    </lineage>
</organism>
<sequence>MNWFYLLIVLLIAAAIISLVLSFLGVVIVGALRLIPFVLIALVVLVAMGKLKISVHREDGDDRRWLP</sequence>
<dbReference type="RefSeq" id="WP_273188572.1">
    <property type="nucleotide sequence ID" value="NZ_DYUZ01000007.1"/>
</dbReference>
<keyword evidence="1" id="KW-0812">Transmembrane</keyword>
<dbReference type="AlphaFoldDB" id="A0A921IUH5"/>
<accession>A0A921IUH5</accession>
<proteinExistence type="predicted"/>
<dbReference type="Proteomes" id="UP000753256">
    <property type="component" value="Unassembled WGS sequence"/>
</dbReference>
<keyword evidence="1" id="KW-0472">Membrane</keyword>
<feature type="transmembrane region" description="Helical" evidence="1">
    <location>
        <begin position="34"/>
        <end position="53"/>
    </location>
</feature>
<evidence type="ECO:0000313" key="2">
    <source>
        <dbReference type="EMBL" id="HJG36420.1"/>
    </source>
</evidence>
<keyword evidence="1" id="KW-1133">Transmembrane helix</keyword>
<evidence type="ECO:0000256" key="1">
    <source>
        <dbReference type="SAM" id="Phobius"/>
    </source>
</evidence>
<reference evidence="2" key="2">
    <citation type="submission" date="2021-09" db="EMBL/GenBank/DDBJ databases">
        <authorList>
            <person name="Gilroy R."/>
        </authorList>
    </citation>
    <scope>NUCLEOTIDE SEQUENCE</scope>
    <source>
        <strain evidence="2">ChiHjej13B12-9602</strain>
    </source>
</reference>
<gene>
    <name evidence="2" type="ORF">K8V70_00940</name>
</gene>
<feature type="transmembrane region" description="Helical" evidence="1">
    <location>
        <begin position="7"/>
        <end position="28"/>
    </location>
</feature>
<dbReference type="EMBL" id="DYUZ01000007">
    <property type="protein sequence ID" value="HJG36420.1"/>
    <property type="molecule type" value="Genomic_DNA"/>
</dbReference>
<protein>
    <submittedName>
        <fullName evidence="2">Uncharacterized protein</fullName>
    </submittedName>
</protein>
<comment type="caution">
    <text evidence="2">The sequence shown here is derived from an EMBL/GenBank/DDBJ whole genome shotgun (WGS) entry which is preliminary data.</text>
</comment>
<reference evidence="2" key="1">
    <citation type="journal article" date="2021" name="PeerJ">
        <title>Extensive microbial diversity within the chicken gut microbiome revealed by metagenomics and culture.</title>
        <authorList>
            <person name="Gilroy R."/>
            <person name="Ravi A."/>
            <person name="Getino M."/>
            <person name="Pursley I."/>
            <person name="Horton D.L."/>
            <person name="Alikhan N.F."/>
            <person name="Baker D."/>
            <person name="Gharbi K."/>
            <person name="Hall N."/>
            <person name="Watson M."/>
            <person name="Adriaenssens E.M."/>
            <person name="Foster-Nyarko E."/>
            <person name="Jarju S."/>
            <person name="Secka A."/>
            <person name="Antonio M."/>
            <person name="Oren A."/>
            <person name="Chaudhuri R.R."/>
            <person name="La Ragione R."/>
            <person name="Hildebrand F."/>
            <person name="Pallen M.J."/>
        </authorList>
    </citation>
    <scope>NUCLEOTIDE SEQUENCE</scope>
    <source>
        <strain evidence="2">ChiHjej13B12-9602</strain>
    </source>
</reference>